<feature type="compositionally biased region" description="Basic residues" evidence="1">
    <location>
        <begin position="129"/>
        <end position="144"/>
    </location>
</feature>
<name>A0ABV5YB59_9ACTN</name>
<comment type="caution">
    <text evidence="2">The sequence shown here is derived from an EMBL/GenBank/DDBJ whole genome shotgun (WGS) entry which is preliminary data.</text>
</comment>
<sequence>MGPVGGKSIPEAVSNAPVLVLTLTTPSFGAVRTRCERSGRVLPCHARRGASVCPHGPPISYAARYGVDDPRLGEPLCGECYRYAASVAFNATAPEPWHRFTDALRRRLAKLAGLTLSGAARTTSGLLRQGRRVSAKKRRPLPRRIRLDGPGGPATTPPIWATVELLTDAVGHAVGEVSEAMLPLPEICIIALRMRGRTRAGARRRERPGRSPASSSRHETGRRSSRRTSTVASRRDATRPVPVGSPCKTPVTPVRRCSPRSTSIPASPCTS</sequence>
<dbReference type="InterPro" id="IPR046828">
    <property type="entry name" value="RepSA"/>
</dbReference>
<feature type="region of interest" description="Disordered" evidence="1">
    <location>
        <begin position="197"/>
        <end position="271"/>
    </location>
</feature>
<protein>
    <submittedName>
        <fullName evidence="2">Replication initiator</fullName>
    </submittedName>
</protein>
<keyword evidence="3" id="KW-1185">Reference proteome</keyword>
<evidence type="ECO:0000313" key="3">
    <source>
        <dbReference type="Proteomes" id="UP001589627"/>
    </source>
</evidence>
<evidence type="ECO:0000256" key="1">
    <source>
        <dbReference type="SAM" id="MobiDB-lite"/>
    </source>
</evidence>
<dbReference type="Proteomes" id="UP001589627">
    <property type="component" value="Unassembled WGS sequence"/>
</dbReference>
<feature type="compositionally biased region" description="Basic residues" evidence="1">
    <location>
        <begin position="197"/>
        <end position="207"/>
    </location>
</feature>
<dbReference type="RefSeq" id="WP_378197842.1">
    <property type="nucleotide sequence ID" value="NZ_JBHLZP010000043.1"/>
</dbReference>
<feature type="region of interest" description="Disordered" evidence="1">
    <location>
        <begin position="126"/>
        <end position="154"/>
    </location>
</feature>
<gene>
    <name evidence="2" type="ORF">ACFFNX_08660</name>
</gene>
<proteinExistence type="predicted"/>
<evidence type="ECO:0000313" key="2">
    <source>
        <dbReference type="EMBL" id="MFB9832256.1"/>
    </source>
</evidence>
<feature type="compositionally biased region" description="Polar residues" evidence="1">
    <location>
        <begin position="259"/>
        <end position="271"/>
    </location>
</feature>
<dbReference type="EMBL" id="JBHLZP010000043">
    <property type="protein sequence ID" value="MFB9832256.1"/>
    <property type="molecule type" value="Genomic_DNA"/>
</dbReference>
<dbReference type="Pfam" id="PF20199">
    <property type="entry name" value="RepSA"/>
    <property type="match status" value="1"/>
</dbReference>
<accession>A0ABV5YB59</accession>
<reference evidence="2 3" key="1">
    <citation type="submission" date="2024-09" db="EMBL/GenBank/DDBJ databases">
        <authorList>
            <person name="Sun Q."/>
            <person name="Mori K."/>
        </authorList>
    </citation>
    <scope>NUCLEOTIDE SEQUENCE [LARGE SCALE GENOMIC DNA]</scope>
    <source>
        <strain evidence="2 3">TBRC 0563</strain>
    </source>
</reference>
<organism evidence="2 3">
    <name type="scientific">Actinoallomurus acaciae</name>
    <dbReference type="NCBI Taxonomy" id="502577"/>
    <lineage>
        <taxon>Bacteria</taxon>
        <taxon>Bacillati</taxon>
        <taxon>Actinomycetota</taxon>
        <taxon>Actinomycetes</taxon>
        <taxon>Streptosporangiales</taxon>
        <taxon>Thermomonosporaceae</taxon>
        <taxon>Actinoallomurus</taxon>
    </lineage>
</organism>